<dbReference type="SUPFAM" id="SSF52087">
    <property type="entry name" value="CRAL/TRIO domain"/>
    <property type="match status" value="1"/>
</dbReference>
<evidence type="ECO:0000313" key="1">
    <source>
        <dbReference type="EMBL" id="GBO35681.1"/>
    </source>
</evidence>
<sequence length="145" mass="17095">MCILMLLPRLLGFNNVATKMEIQKYLIYFVEQNKENIIKQGGNGKRRFQLGKPILAPIYDFEELTYSEAVNVKTLQLLILIVQTFMDNYPELLRTIRVINGNTNTVDVLKIWAESHFCLVNGRRYKYKLTLVMWLKYSFRLTSDH</sequence>
<protein>
    <recommendedName>
        <fullName evidence="3">CRAL-TRIO domain-containing protein</fullName>
    </recommendedName>
</protein>
<organism evidence="1 2">
    <name type="scientific">Araneus ventricosus</name>
    <name type="common">Orbweaver spider</name>
    <name type="synonym">Epeira ventricosa</name>
    <dbReference type="NCBI Taxonomy" id="182803"/>
    <lineage>
        <taxon>Eukaryota</taxon>
        <taxon>Metazoa</taxon>
        <taxon>Ecdysozoa</taxon>
        <taxon>Arthropoda</taxon>
        <taxon>Chelicerata</taxon>
        <taxon>Arachnida</taxon>
        <taxon>Araneae</taxon>
        <taxon>Araneomorphae</taxon>
        <taxon>Entelegynae</taxon>
        <taxon>Araneoidea</taxon>
        <taxon>Araneidae</taxon>
        <taxon>Araneus</taxon>
    </lineage>
</organism>
<reference evidence="1 2" key="1">
    <citation type="journal article" date="2019" name="Sci. Rep.">
        <title>Orb-weaving spider Araneus ventricosus genome elucidates the spidroin gene catalogue.</title>
        <authorList>
            <person name="Kono N."/>
            <person name="Nakamura H."/>
            <person name="Ohtoshi R."/>
            <person name="Moran D.A.P."/>
            <person name="Shinohara A."/>
            <person name="Yoshida Y."/>
            <person name="Fujiwara M."/>
            <person name="Mori M."/>
            <person name="Tomita M."/>
            <person name="Arakawa K."/>
        </authorList>
    </citation>
    <scope>NUCLEOTIDE SEQUENCE [LARGE SCALE GENOMIC DNA]</scope>
</reference>
<dbReference type="AlphaFoldDB" id="A0A4Y2WFC4"/>
<name>A0A4Y2WFC4_ARAVE</name>
<dbReference type="OrthoDB" id="1434354at2759"/>
<dbReference type="Gene3D" id="3.40.525.10">
    <property type="entry name" value="CRAL-TRIO lipid binding domain"/>
    <property type="match status" value="1"/>
</dbReference>
<dbReference type="EMBL" id="BGPR01059685">
    <property type="protein sequence ID" value="GBO35681.1"/>
    <property type="molecule type" value="Genomic_DNA"/>
</dbReference>
<comment type="caution">
    <text evidence="1">The sequence shown here is derived from an EMBL/GenBank/DDBJ whole genome shotgun (WGS) entry which is preliminary data.</text>
</comment>
<gene>
    <name evidence="1" type="ORF">AVEN_167952_1</name>
</gene>
<proteinExistence type="predicted"/>
<evidence type="ECO:0008006" key="3">
    <source>
        <dbReference type="Google" id="ProtNLM"/>
    </source>
</evidence>
<accession>A0A4Y2WFC4</accession>
<dbReference type="Proteomes" id="UP000499080">
    <property type="component" value="Unassembled WGS sequence"/>
</dbReference>
<keyword evidence="2" id="KW-1185">Reference proteome</keyword>
<dbReference type="InterPro" id="IPR036865">
    <property type="entry name" value="CRAL-TRIO_dom_sf"/>
</dbReference>
<evidence type="ECO:0000313" key="2">
    <source>
        <dbReference type="Proteomes" id="UP000499080"/>
    </source>
</evidence>